<dbReference type="InterPro" id="IPR001087">
    <property type="entry name" value="GDSL"/>
</dbReference>
<dbReference type="GO" id="GO:0006629">
    <property type="term" value="P:lipid metabolic process"/>
    <property type="evidence" value="ECO:0007669"/>
    <property type="project" value="UniProtKB-KW"/>
</dbReference>
<sequence>MMFLGLLNDPLRAVPRGESSRPQGLGAGHHSPGQGHHGGHGGHGGHQNDQPADYNGYSFYFFGDSFADNGNLLKQYPNSELTRQWYPPYQASGRFSNLLVQSDFISLLLRQSWSPPAHRQTRGVGPAGMNFAAGYSGVFDVPGTPTLTRQVHTFNKLVNDGDIKKEHLAGQSVALVAIDGNDYARVGTDTSSFADVTALVDKVTEEIVANVARLRNLGVKKVLVNNLFPLGCAPSLSRPNNYAYCDEEGNQGAALHNRLLAEKLAGMDGVLLVDLSAAFSRIVGPNPDVDMVNLFPNRLAPCCESMDPKGYCGQVDPDTDAALYKVCQDPDRYFFWDEMNPTQVGWEAVMGPLDRPIREFLGLVT</sequence>
<evidence type="ECO:0000256" key="3">
    <source>
        <dbReference type="ARBA" id="ARBA00023098"/>
    </source>
</evidence>
<dbReference type="SUPFAM" id="SSF52266">
    <property type="entry name" value="SGNH hydrolase"/>
    <property type="match status" value="1"/>
</dbReference>
<evidence type="ECO:0000256" key="1">
    <source>
        <dbReference type="ARBA" id="ARBA00008668"/>
    </source>
</evidence>
<keyword evidence="2" id="KW-0378">Hydrolase</keyword>
<reference evidence="5" key="1">
    <citation type="submission" date="2023-07" db="EMBL/GenBank/DDBJ databases">
        <title>A chromosome-level genome assembly of Lolium multiflorum.</title>
        <authorList>
            <person name="Chen Y."/>
            <person name="Copetti D."/>
            <person name="Kolliker R."/>
            <person name="Studer B."/>
        </authorList>
    </citation>
    <scope>NUCLEOTIDE SEQUENCE</scope>
    <source>
        <strain evidence="5">02402/16</strain>
        <tissue evidence="5">Leaf</tissue>
    </source>
</reference>
<dbReference type="Gene3D" id="3.40.50.1110">
    <property type="entry name" value="SGNH hydrolase"/>
    <property type="match status" value="1"/>
</dbReference>
<dbReference type="Pfam" id="PF00657">
    <property type="entry name" value="Lipase_GDSL"/>
    <property type="match status" value="1"/>
</dbReference>
<comment type="similarity">
    <text evidence="1">Belongs to the 'GDSL' lipolytic enzyme family.</text>
</comment>
<feature type="region of interest" description="Disordered" evidence="4">
    <location>
        <begin position="13"/>
        <end position="49"/>
    </location>
</feature>
<keyword evidence="6" id="KW-1185">Reference proteome</keyword>
<evidence type="ECO:0000313" key="5">
    <source>
        <dbReference type="EMBL" id="KAK1643434.1"/>
    </source>
</evidence>
<organism evidence="5 6">
    <name type="scientific">Lolium multiflorum</name>
    <name type="common">Italian ryegrass</name>
    <name type="synonym">Lolium perenne subsp. multiflorum</name>
    <dbReference type="NCBI Taxonomy" id="4521"/>
    <lineage>
        <taxon>Eukaryota</taxon>
        <taxon>Viridiplantae</taxon>
        <taxon>Streptophyta</taxon>
        <taxon>Embryophyta</taxon>
        <taxon>Tracheophyta</taxon>
        <taxon>Spermatophyta</taxon>
        <taxon>Magnoliopsida</taxon>
        <taxon>Liliopsida</taxon>
        <taxon>Poales</taxon>
        <taxon>Poaceae</taxon>
        <taxon>BOP clade</taxon>
        <taxon>Pooideae</taxon>
        <taxon>Poodae</taxon>
        <taxon>Poeae</taxon>
        <taxon>Poeae Chloroplast Group 2 (Poeae type)</taxon>
        <taxon>Loliodinae</taxon>
        <taxon>Loliinae</taxon>
        <taxon>Lolium</taxon>
    </lineage>
</organism>
<dbReference type="EMBL" id="JAUUTY010000004">
    <property type="protein sequence ID" value="KAK1643434.1"/>
    <property type="molecule type" value="Genomic_DNA"/>
</dbReference>
<gene>
    <name evidence="5" type="ORF">QYE76_061239</name>
</gene>
<proteinExistence type="inferred from homology"/>
<dbReference type="InterPro" id="IPR036514">
    <property type="entry name" value="SGNH_hydro_sf"/>
</dbReference>
<dbReference type="Proteomes" id="UP001231189">
    <property type="component" value="Unassembled WGS sequence"/>
</dbReference>
<accession>A0AAD8S188</accession>
<name>A0AAD8S188_LOLMU</name>
<keyword evidence="3" id="KW-0443">Lipid metabolism</keyword>
<dbReference type="GO" id="GO:0016788">
    <property type="term" value="F:hydrolase activity, acting on ester bonds"/>
    <property type="evidence" value="ECO:0007669"/>
    <property type="project" value="InterPro"/>
</dbReference>
<dbReference type="AlphaFoldDB" id="A0AAD8S188"/>
<evidence type="ECO:0000256" key="2">
    <source>
        <dbReference type="ARBA" id="ARBA00022801"/>
    </source>
</evidence>
<evidence type="ECO:0000313" key="6">
    <source>
        <dbReference type="Proteomes" id="UP001231189"/>
    </source>
</evidence>
<evidence type="ECO:0000256" key="4">
    <source>
        <dbReference type="SAM" id="MobiDB-lite"/>
    </source>
</evidence>
<dbReference type="PANTHER" id="PTHR46020:SF31">
    <property type="entry name" value="SGNH HYDROLASE-TYPE ESTERASE DOMAIN-CONTAINING PROTEIN"/>
    <property type="match status" value="1"/>
</dbReference>
<protein>
    <recommendedName>
        <fullName evidence="7">GDSL esterase/lipase</fullName>
    </recommendedName>
</protein>
<evidence type="ECO:0008006" key="7">
    <source>
        <dbReference type="Google" id="ProtNLM"/>
    </source>
</evidence>
<dbReference type="PANTHER" id="PTHR46020">
    <property type="entry name" value="OSJNBB0059K02.9 PROTEIN"/>
    <property type="match status" value="1"/>
</dbReference>
<comment type="caution">
    <text evidence="5">The sequence shown here is derived from an EMBL/GenBank/DDBJ whole genome shotgun (WGS) entry which is preliminary data.</text>
</comment>